<name>X6M4J0_RETFI</name>
<dbReference type="EMBL" id="ASPP01024601">
    <property type="protein sequence ID" value="ETO08883.1"/>
    <property type="molecule type" value="Genomic_DNA"/>
</dbReference>
<proteinExistence type="predicted"/>
<gene>
    <name evidence="2" type="ORF">RFI_28501</name>
</gene>
<evidence type="ECO:0000313" key="2">
    <source>
        <dbReference type="EMBL" id="ETO08883.1"/>
    </source>
</evidence>
<feature type="region of interest" description="Disordered" evidence="1">
    <location>
        <begin position="23"/>
        <end position="49"/>
    </location>
</feature>
<evidence type="ECO:0000313" key="3">
    <source>
        <dbReference type="Proteomes" id="UP000023152"/>
    </source>
</evidence>
<keyword evidence="3" id="KW-1185">Reference proteome</keyword>
<dbReference type="Proteomes" id="UP000023152">
    <property type="component" value="Unassembled WGS sequence"/>
</dbReference>
<reference evidence="2 3" key="1">
    <citation type="journal article" date="2013" name="Curr. Biol.">
        <title>The Genome of the Foraminiferan Reticulomyxa filosa.</title>
        <authorList>
            <person name="Glockner G."/>
            <person name="Hulsmann N."/>
            <person name="Schleicher M."/>
            <person name="Noegel A.A."/>
            <person name="Eichinger L."/>
            <person name="Gallinger C."/>
            <person name="Pawlowski J."/>
            <person name="Sierra R."/>
            <person name="Euteneuer U."/>
            <person name="Pillet L."/>
            <person name="Moustafa A."/>
            <person name="Platzer M."/>
            <person name="Groth M."/>
            <person name="Szafranski K."/>
            <person name="Schliwa M."/>
        </authorList>
    </citation>
    <scope>NUCLEOTIDE SEQUENCE [LARGE SCALE GENOMIC DNA]</scope>
</reference>
<organism evidence="2 3">
    <name type="scientific">Reticulomyxa filosa</name>
    <dbReference type="NCBI Taxonomy" id="46433"/>
    <lineage>
        <taxon>Eukaryota</taxon>
        <taxon>Sar</taxon>
        <taxon>Rhizaria</taxon>
        <taxon>Retaria</taxon>
        <taxon>Foraminifera</taxon>
        <taxon>Monothalamids</taxon>
        <taxon>Reticulomyxidae</taxon>
        <taxon>Reticulomyxa</taxon>
    </lineage>
</organism>
<accession>X6M4J0</accession>
<sequence length="234" mass="27540">MNGDIIFMNGDRPSSFFSYHNGANQKCKQNRPEHWWNEGHHEDTNRKKRSFSQLSADDKEIEQTSNGPCHQLKRHRSNIANPKSFYLEGNTNQNFIGVNDASQLPKKVSNKTSYHTNESYNHYQKLLEETNMRSTSYTGECLNTRFRLQPFEMSTKNSTSNDQWKENIEQALEKARKDNTFERFKRCNNGLGQQILFILEFLFCCCSFRLSNRKNVALRKELLFVFVQTKRKSN</sequence>
<comment type="caution">
    <text evidence="2">The sequence shown here is derived from an EMBL/GenBank/DDBJ whole genome shotgun (WGS) entry which is preliminary data.</text>
</comment>
<feature type="compositionally biased region" description="Basic and acidic residues" evidence="1">
    <location>
        <begin position="30"/>
        <end position="45"/>
    </location>
</feature>
<dbReference type="AlphaFoldDB" id="X6M4J0"/>
<protein>
    <submittedName>
        <fullName evidence="2">Uncharacterized protein</fullName>
    </submittedName>
</protein>
<evidence type="ECO:0000256" key="1">
    <source>
        <dbReference type="SAM" id="MobiDB-lite"/>
    </source>
</evidence>